<reference evidence="1 2" key="1">
    <citation type="submission" date="2024-10" db="EMBL/GenBank/DDBJ databases">
        <title>The Natural Products Discovery Center: Release of the First 8490 Sequenced Strains for Exploring Actinobacteria Biosynthetic Diversity.</title>
        <authorList>
            <person name="Kalkreuter E."/>
            <person name="Kautsar S.A."/>
            <person name="Yang D."/>
            <person name="Bader C.D."/>
            <person name="Teijaro C.N."/>
            <person name="Fluegel L."/>
            <person name="Davis C.M."/>
            <person name="Simpson J.R."/>
            <person name="Lauterbach L."/>
            <person name="Steele A.D."/>
            <person name="Gui C."/>
            <person name="Meng S."/>
            <person name="Li G."/>
            <person name="Viehrig K."/>
            <person name="Ye F."/>
            <person name="Su P."/>
            <person name="Kiefer A.F."/>
            <person name="Nichols A."/>
            <person name="Cepeda A.J."/>
            <person name="Yan W."/>
            <person name="Fan B."/>
            <person name="Jiang Y."/>
            <person name="Adhikari A."/>
            <person name="Zheng C.-J."/>
            <person name="Schuster L."/>
            <person name="Cowan T.M."/>
            <person name="Smanski M.J."/>
            <person name="Chevrette M.G."/>
            <person name="De Carvalho L.P.S."/>
            <person name="Shen B."/>
        </authorList>
    </citation>
    <scope>NUCLEOTIDE SEQUENCE [LARGE SCALE GENOMIC DNA]</scope>
    <source>
        <strain evidence="1 2">NPDC003029</strain>
    </source>
</reference>
<comment type="caution">
    <text evidence="1">The sequence shown here is derived from an EMBL/GenBank/DDBJ whole genome shotgun (WGS) entry which is preliminary data.</text>
</comment>
<dbReference type="Proteomes" id="UP001601976">
    <property type="component" value="Unassembled WGS sequence"/>
</dbReference>
<protein>
    <submittedName>
        <fullName evidence="1">Uncharacterized protein</fullName>
    </submittedName>
</protein>
<organism evidence="1 2">
    <name type="scientific">Streptomyces flavidovirens</name>
    <dbReference type="NCBI Taxonomy" id="67298"/>
    <lineage>
        <taxon>Bacteria</taxon>
        <taxon>Bacillati</taxon>
        <taxon>Actinomycetota</taxon>
        <taxon>Actinomycetes</taxon>
        <taxon>Kitasatosporales</taxon>
        <taxon>Streptomycetaceae</taxon>
        <taxon>Streptomyces</taxon>
    </lineage>
</organism>
<evidence type="ECO:0000313" key="2">
    <source>
        <dbReference type="Proteomes" id="UP001601976"/>
    </source>
</evidence>
<name>A0ABW6RPE2_9ACTN</name>
<accession>A0ABW6RPE2</accession>
<keyword evidence="2" id="KW-1185">Reference proteome</keyword>
<evidence type="ECO:0000313" key="1">
    <source>
        <dbReference type="EMBL" id="MFF3342723.1"/>
    </source>
</evidence>
<sequence length="70" mass="7844">MDTILLTLSQRGAPTEDALHVPAWFVPRKGDSIMAGQRQFTVHRVVWDLRQEGEYPGPNVILEVEDQNGG</sequence>
<dbReference type="RefSeq" id="WP_355714928.1">
    <property type="nucleotide sequence ID" value="NZ_JBEXNP010000003.1"/>
</dbReference>
<dbReference type="EMBL" id="JBIAPK010000010">
    <property type="protein sequence ID" value="MFF3342723.1"/>
    <property type="molecule type" value="Genomic_DNA"/>
</dbReference>
<gene>
    <name evidence="1" type="ORF">ACFYWW_29020</name>
</gene>
<proteinExistence type="predicted"/>